<evidence type="ECO:0000313" key="3">
    <source>
        <dbReference type="Proteomes" id="UP000092741"/>
    </source>
</evidence>
<gene>
    <name evidence="2" type="ORF">BA890_17240</name>
</gene>
<dbReference type="Proteomes" id="UP000092741">
    <property type="component" value="Chromosome 2"/>
</dbReference>
<dbReference type="InterPro" id="IPR000073">
    <property type="entry name" value="AB_hydrolase_1"/>
</dbReference>
<evidence type="ECO:0000313" key="2">
    <source>
        <dbReference type="EMBL" id="ANQ14491.1"/>
    </source>
</evidence>
<accession>A0AAN0Y5T2</accession>
<feature type="domain" description="AB hydrolase-1" evidence="1">
    <location>
        <begin position="60"/>
        <end position="282"/>
    </location>
</feature>
<dbReference type="GeneID" id="70915469"/>
<evidence type="ECO:0000259" key="1">
    <source>
        <dbReference type="Pfam" id="PF00561"/>
    </source>
</evidence>
<reference evidence="2 3" key="1">
    <citation type="submission" date="2016-07" db="EMBL/GenBank/DDBJ databases">
        <title>Developing Vibrio natriegens as a novel, fast-growing host for biotechnology.</title>
        <authorList>
            <person name="Weinstock M.T."/>
            <person name="Hesek E.D."/>
            <person name="Wilson C.M."/>
            <person name="Gibson D.G."/>
        </authorList>
    </citation>
    <scope>NUCLEOTIDE SEQUENCE [LARGE SCALE GENOMIC DNA]</scope>
    <source>
        <strain evidence="2 3">ATCC 14048</strain>
    </source>
</reference>
<dbReference type="PANTHER" id="PTHR43798">
    <property type="entry name" value="MONOACYLGLYCEROL LIPASE"/>
    <property type="match status" value="1"/>
</dbReference>
<dbReference type="Gene3D" id="3.40.50.1820">
    <property type="entry name" value="alpha/beta hydrolase"/>
    <property type="match status" value="1"/>
</dbReference>
<dbReference type="RefSeq" id="WP_020336068.1">
    <property type="nucleotide sequence ID" value="NZ_ATFJ01000039.1"/>
</dbReference>
<dbReference type="EMBL" id="CP016346">
    <property type="protein sequence ID" value="ANQ14491.1"/>
    <property type="molecule type" value="Genomic_DNA"/>
</dbReference>
<dbReference type="InterPro" id="IPR050266">
    <property type="entry name" value="AB_hydrolase_sf"/>
</dbReference>
<protein>
    <recommendedName>
        <fullName evidence="1">AB hydrolase-1 domain-containing protein</fullName>
    </recommendedName>
</protein>
<dbReference type="GO" id="GO:0016020">
    <property type="term" value="C:membrane"/>
    <property type="evidence" value="ECO:0007669"/>
    <property type="project" value="TreeGrafter"/>
</dbReference>
<proteinExistence type="predicted"/>
<organism evidence="2 3">
    <name type="scientific">Vibrio natriegens NBRC 15636 = ATCC 14048 = DSM 759</name>
    <dbReference type="NCBI Taxonomy" id="1219067"/>
    <lineage>
        <taxon>Bacteria</taxon>
        <taxon>Pseudomonadati</taxon>
        <taxon>Pseudomonadota</taxon>
        <taxon>Gammaproteobacteria</taxon>
        <taxon>Vibrionales</taxon>
        <taxon>Vibrionaceae</taxon>
        <taxon>Vibrio</taxon>
    </lineage>
</organism>
<dbReference type="SUPFAM" id="SSF53474">
    <property type="entry name" value="alpha/beta-Hydrolases"/>
    <property type="match status" value="1"/>
</dbReference>
<keyword evidence="3" id="KW-1185">Reference proteome</keyword>
<sequence>MIKLKDIFTVILLQSIAVCSYAKTILPPSQDDWVSSKQYVQVNDQVKMAYVEWGNPDAEPVVLVHGYSDNSRAYSTIAPYLNDKHYFAVDLRGHGNTSAPTCCYYIGNYAEDVSDFINVMKLKSPALVGHSLGSITAGTLASIHPKQISKLVLISSAVKMNPDVSKWLYDTVTTLNYPLDPKGDFIQKEWAPNPGDMDEKMLSKLRQEEAAMPQNAWVGTIKGLEIMDWSLAARHISVPTLIMWGDQDELMQEKQNNDLQKAIPDAKMIVYKGLGHSMYWQQPERCAKDLMSFING</sequence>
<name>A0AAN0Y5T2_VIBNA</name>
<dbReference type="Pfam" id="PF00561">
    <property type="entry name" value="Abhydrolase_1"/>
    <property type="match status" value="1"/>
</dbReference>
<dbReference type="PRINTS" id="PR00111">
    <property type="entry name" value="ABHYDROLASE"/>
</dbReference>
<dbReference type="PANTHER" id="PTHR43798:SF33">
    <property type="entry name" value="HYDROLASE, PUTATIVE (AFU_ORTHOLOGUE AFUA_2G14860)-RELATED"/>
    <property type="match status" value="1"/>
</dbReference>
<dbReference type="AlphaFoldDB" id="A0AAN0Y5T2"/>
<dbReference type="InterPro" id="IPR029058">
    <property type="entry name" value="AB_hydrolase_fold"/>
</dbReference>